<sequence>MAFRGDISTRVPLNSSPAISSRQSPASSPLIRPSLAPVSSQPLSFSISRILDLEDCSVQPQSDTLLPVGGNSNVKSEENINEKSRQSADHSPNVDSDYPSTDVDSDRESDEAGRSAPSSTERPRKKKQRTTFSPIEVWELEKVFAQRPYLMPEDEDDLVQKLGLTARNVRFWFQNRRAKLRRQERAPVSIPQTCFPNQFDWSPLPPGPYGELQFGTPFYTQHVGLQRPPQSQKHAGYSPRNLPAYSPDQAPCPCCPNQSNRFPAVHADLPPHQEDYTPFRMRQFAESSAFMEKLPRPHTNQIYSMPGDSQKSRDYLPHGAMGIREYYNGE</sequence>
<dbReference type="GO" id="GO:0000981">
    <property type="term" value="F:DNA-binding transcription factor activity, RNA polymerase II-specific"/>
    <property type="evidence" value="ECO:0007669"/>
    <property type="project" value="InterPro"/>
</dbReference>
<feature type="compositionally biased region" description="Polar residues" evidence="7">
    <location>
        <begin position="11"/>
        <end position="27"/>
    </location>
</feature>
<feature type="compositionally biased region" description="Basic and acidic residues" evidence="7">
    <location>
        <begin position="104"/>
        <end position="113"/>
    </location>
</feature>
<dbReference type="InterPro" id="IPR009057">
    <property type="entry name" value="Homeodomain-like_sf"/>
</dbReference>
<feature type="compositionally biased region" description="Polar residues" evidence="7">
    <location>
        <begin position="60"/>
        <end position="74"/>
    </location>
</feature>
<dbReference type="SMART" id="SM00389">
    <property type="entry name" value="HOX"/>
    <property type="match status" value="1"/>
</dbReference>
<dbReference type="InterPro" id="IPR050394">
    <property type="entry name" value="Homeobox_NK-like"/>
</dbReference>
<dbReference type="Pfam" id="PF00046">
    <property type="entry name" value="Homeodomain"/>
    <property type="match status" value="1"/>
</dbReference>
<dbReference type="PROSITE" id="PS50071">
    <property type="entry name" value="HOMEOBOX_2"/>
    <property type="match status" value="1"/>
</dbReference>
<evidence type="ECO:0000256" key="7">
    <source>
        <dbReference type="SAM" id="MobiDB-lite"/>
    </source>
</evidence>
<dbReference type="GO" id="GO:0005634">
    <property type="term" value="C:nucleus"/>
    <property type="evidence" value="ECO:0007669"/>
    <property type="project" value="UniProtKB-SubCell"/>
</dbReference>
<gene>
    <name evidence="9" type="primary">LBX1_2</name>
    <name evidence="9" type="ORF">OS493_027934</name>
</gene>
<comment type="subcellular location">
    <subcellularLocation>
        <location evidence="1 5 6">Nucleus</location>
    </subcellularLocation>
</comment>
<feature type="region of interest" description="Disordered" evidence="7">
    <location>
        <begin position="60"/>
        <end position="130"/>
    </location>
</feature>
<feature type="region of interest" description="Disordered" evidence="7">
    <location>
        <begin position="292"/>
        <end position="315"/>
    </location>
</feature>
<dbReference type="GO" id="GO:0000978">
    <property type="term" value="F:RNA polymerase II cis-regulatory region sequence-specific DNA binding"/>
    <property type="evidence" value="ECO:0007669"/>
    <property type="project" value="TreeGrafter"/>
</dbReference>
<evidence type="ECO:0000256" key="4">
    <source>
        <dbReference type="ARBA" id="ARBA00023242"/>
    </source>
</evidence>
<dbReference type="EMBL" id="MU827327">
    <property type="protein sequence ID" value="KAJ7355143.1"/>
    <property type="molecule type" value="Genomic_DNA"/>
</dbReference>
<dbReference type="GO" id="GO:0030154">
    <property type="term" value="P:cell differentiation"/>
    <property type="evidence" value="ECO:0007669"/>
    <property type="project" value="TreeGrafter"/>
</dbReference>
<feature type="domain" description="Homeobox" evidence="8">
    <location>
        <begin position="123"/>
        <end position="183"/>
    </location>
</feature>
<evidence type="ECO:0000313" key="10">
    <source>
        <dbReference type="Proteomes" id="UP001163046"/>
    </source>
</evidence>
<dbReference type="AlphaFoldDB" id="A0A9W9YM05"/>
<evidence type="ECO:0000256" key="1">
    <source>
        <dbReference type="ARBA" id="ARBA00004123"/>
    </source>
</evidence>
<evidence type="ECO:0000313" key="9">
    <source>
        <dbReference type="EMBL" id="KAJ7355143.1"/>
    </source>
</evidence>
<proteinExistence type="predicted"/>
<keyword evidence="2 5" id="KW-0238">DNA-binding</keyword>
<evidence type="ECO:0000259" key="8">
    <source>
        <dbReference type="PROSITE" id="PS50071"/>
    </source>
</evidence>
<feature type="region of interest" description="Disordered" evidence="7">
    <location>
        <begin position="1"/>
        <end position="40"/>
    </location>
</feature>
<comment type="caution">
    <text evidence="9">The sequence shown here is derived from an EMBL/GenBank/DDBJ whole genome shotgun (WGS) entry which is preliminary data.</text>
</comment>
<feature type="compositionally biased region" description="Polar residues" evidence="7">
    <location>
        <begin position="298"/>
        <end position="309"/>
    </location>
</feature>
<dbReference type="OrthoDB" id="5973733at2759"/>
<keyword evidence="4 5" id="KW-0539">Nucleus</keyword>
<evidence type="ECO:0000256" key="6">
    <source>
        <dbReference type="RuleBase" id="RU000682"/>
    </source>
</evidence>
<dbReference type="Gene3D" id="1.10.10.60">
    <property type="entry name" value="Homeodomain-like"/>
    <property type="match status" value="1"/>
</dbReference>
<feature type="compositionally biased region" description="Basic and acidic residues" evidence="7">
    <location>
        <begin position="75"/>
        <end position="88"/>
    </location>
</feature>
<accession>A0A9W9YM05</accession>
<dbReference type="PROSITE" id="PS00027">
    <property type="entry name" value="HOMEOBOX_1"/>
    <property type="match status" value="1"/>
</dbReference>
<evidence type="ECO:0000256" key="5">
    <source>
        <dbReference type="PROSITE-ProRule" id="PRU00108"/>
    </source>
</evidence>
<dbReference type="InterPro" id="IPR001356">
    <property type="entry name" value="HD"/>
</dbReference>
<keyword evidence="3 5" id="KW-0371">Homeobox</keyword>
<name>A0A9W9YM05_9CNID</name>
<dbReference type="CDD" id="cd00086">
    <property type="entry name" value="homeodomain"/>
    <property type="match status" value="1"/>
</dbReference>
<dbReference type="Proteomes" id="UP001163046">
    <property type="component" value="Unassembled WGS sequence"/>
</dbReference>
<feature type="DNA-binding region" description="Homeobox" evidence="5">
    <location>
        <begin position="125"/>
        <end position="184"/>
    </location>
</feature>
<protein>
    <submittedName>
        <fullName evidence="9">Transcription factor lbx1</fullName>
    </submittedName>
</protein>
<dbReference type="PANTHER" id="PTHR24340">
    <property type="entry name" value="HOMEOBOX PROTEIN NKX"/>
    <property type="match status" value="1"/>
</dbReference>
<keyword evidence="10" id="KW-1185">Reference proteome</keyword>
<dbReference type="SUPFAM" id="SSF46689">
    <property type="entry name" value="Homeodomain-like"/>
    <property type="match status" value="1"/>
</dbReference>
<organism evidence="9 10">
    <name type="scientific">Desmophyllum pertusum</name>
    <dbReference type="NCBI Taxonomy" id="174260"/>
    <lineage>
        <taxon>Eukaryota</taxon>
        <taxon>Metazoa</taxon>
        <taxon>Cnidaria</taxon>
        <taxon>Anthozoa</taxon>
        <taxon>Hexacorallia</taxon>
        <taxon>Scleractinia</taxon>
        <taxon>Caryophylliina</taxon>
        <taxon>Caryophylliidae</taxon>
        <taxon>Desmophyllum</taxon>
    </lineage>
</organism>
<evidence type="ECO:0000256" key="2">
    <source>
        <dbReference type="ARBA" id="ARBA00023125"/>
    </source>
</evidence>
<reference evidence="9" key="1">
    <citation type="submission" date="2023-01" db="EMBL/GenBank/DDBJ databases">
        <title>Genome assembly of the deep-sea coral Lophelia pertusa.</title>
        <authorList>
            <person name="Herrera S."/>
            <person name="Cordes E."/>
        </authorList>
    </citation>
    <scope>NUCLEOTIDE SEQUENCE</scope>
    <source>
        <strain evidence="9">USNM1676648</strain>
        <tissue evidence="9">Polyp</tissue>
    </source>
</reference>
<dbReference type="InterPro" id="IPR017970">
    <property type="entry name" value="Homeobox_CS"/>
</dbReference>
<evidence type="ECO:0000256" key="3">
    <source>
        <dbReference type="ARBA" id="ARBA00023155"/>
    </source>
</evidence>